<dbReference type="InterPro" id="IPR027434">
    <property type="entry name" value="Homing_endonucl"/>
</dbReference>
<dbReference type="SUPFAM" id="SSF55608">
    <property type="entry name" value="Homing endonucleases"/>
    <property type="match status" value="1"/>
</dbReference>
<organism evidence="1">
    <name type="scientific">marine sediment metagenome</name>
    <dbReference type="NCBI Taxonomy" id="412755"/>
    <lineage>
        <taxon>unclassified sequences</taxon>
        <taxon>metagenomes</taxon>
        <taxon>ecological metagenomes</taxon>
    </lineage>
</organism>
<reference evidence="1" key="1">
    <citation type="journal article" date="2015" name="Nature">
        <title>Complex archaea that bridge the gap between prokaryotes and eukaryotes.</title>
        <authorList>
            <person name="Spang A."/>
            <person name="Saw J.H."/>
            <person name="Jorgensen S.L."/>
            <person name="Zaremba-Niedzwiedzka K."/>
            <person name="Martijn J."/>
            <person name="Lind A.E."/>
            <person name="van Eijk R."/>
            <person name="Schleper C."/>
            <person name="Guy L."/>
            <person name="Ettema T.J."/>
        </authorList>
    </citation>
    <scope>NUCLEOTIDE SEQUENCE</scope>
</reference>
<comment type="caution">
    <text evidence="1">The sequence shown here is derived from an EMBL/GenBank/DDBJ whole genome shotgun (WGS) entry which is preliminary data.</text>
</comment>
<feature type="non-terminal residue" evidence="1">
    <location>
        <position position="1"/>
    </location>
</feature>
<proteinExistence type="predicted"/>
<evidence type="ECO:0008006" key="2">
    <source>
        <dbReference type="Google" id="ProtNLM"/>
    </source>
</evidence>
<protein>
    <recommendedName>
        <fullName evidence="2">Homing endonuclease LAGLIDADG domain-containing protein</fullName>
    </recommendedName>
</protein>
<gene>
    <name evidence="1" type="ORF">LCGC14_2597410</name>
</gene>
<dbReference type="Gene3D" id="3.10.28.10">
    <property type="entry name" value="Homing endonucleases"/>
    <property type="match status" value="1"/>
</dbReference>
<dbReference type="EMBL" id="LAZR01043765">
    <property type="protein sequence ID" value="KKL06297.1"/>
    <property type="molecule type" value="Genomic_DNA"/>
</dbReference>
<name>A0A0F9AXM5_9ZZZZ</name>
<accession>A0A0F9AXM5</accession>
<evidence type="ECO:0000313" key="1">
    <source>
        <dbReference type="EMBL" id="KKL06297.1"/>
    </source>
</evidence>
<dbReference type="AlphaFoldDB" id="A0A0F9AXM5"/>
<sequence length="127" mass="14288">AAGYVDGEGCICVSRNGGENRTYSLKFSVSSTVLASLLRLQHLFGGRVKGPYTRRGERPLWYWTLCGREAQAALMKLLPYLTVKAPEAELAIQFPWGQAPGVRLEQIILTQRQEIAERLRNLKHECL</sequence>